<protein>
    <submittedName>
        <fullName evidence="1">Uncharacterized protein</fullName>
    </submittedName>
</protein>
<sequence length="32" mass="3837">MEREFTLLVPRYLNSVMTWGSFVYAGFRSKHN</sequence>
<proteinExistence type="predicted"/>
<evidence type="ECO:0000313" key="1">
    <source>
        <dbReference type="EMBL" id="JAH59943.1"/>
    </source>
</evidence>
<dbReference type="EMBL" id="GBXM01048634">
    <property type="protein sequence ID" value="JAH59943.1"/>
    <property type="molecule type" value="Transcribed_RNA"/>
</dbReference>
<name>A0A0E9U4Q5_ANGAN</name>
<accession>A0A0E9U4Q5</accession>
<dbReference type="AlphaFoldDB" id="A0A0E9U4Q5"/>
<reference evidence="1" key="2">
    <citation type="journal article" date="2015" name="Fish Shellfish Immunol.">
        <title>Early steps in the European eel (Anguilla anguilla)-Vibrio vulnificus interaction in the gills: Role of the RtxA13 toxin.</title>
        <authorList>
            <person name="Callol A."/>
            <person name="Pajuelo D."/>
            <person name="Ebbesson L."/>
            <person name="Teles M."/>
            <person name="MacKenzie S."/>
            <person name="Amaro C."/>
        </authorList>
    </citation>
    <scope>NUCLEOTIDE SEQUENCE</scope>
</reference>
<reference evidence="1" key="1">
    <citation type="submission" date="2014-11" db="EMBL/GenBank/DDBJ databases">
        <authorList>
            <person name="Amaro Gonzalez C."/>
        </authorList>
    </citation>
    <scope>NUCLEOTIDE SEQUENCE</scope>
</reference>
<organism evidence="1">
    <name type="scientific">Anguilla anguilla</name>
    <name type="common">European freshwater eel</name>
    <name type="synonym">Muraena anguilla</name>
    <dbReference type="NCBI Taxonomy" id="7936"/>
    <lineage>
        <taxon>Eukaryota</taxon>
        <taxon>Metazoa</taxon>
        <taxon>Chordata</taxon>
        <taxon>Craniata</taxon>
        <taxon>Vertebrata</taxon>
        <taxon>Euteleostomi</taxon>
        <taxon>Actinopterygii</taxon>
        <taxon>Neopterygii</taxon>
        <taxon>Teleostei</taxon>
        <taxon>Anguilliformes</taxon>
        <taxon>Anguillidae</taxon>
        <taxon>Anguilla</taxon>
    </lineage>
</organism>